<dbReference type="Pfam" id="PF09393">
    <property type="entry name" value="DUF2001"/>
    <property type="match status" value="1"/>
</dbReference>
<name>X0QR81_9LACO</name>
<evidence type="ECO:0000313" key="1">
    <source>
        <dbReference type="EMBL" id="KRM35608.1"/>
    </source>
</evidence>
<dbReference type="SUPFAM" id="SSF69279">
    <property type="entry name" value="Phage tail proteins"/>
    <property type="match status" value="1"/>
</dbReference>
<dbReference type="InterPro" id="IPR018989">
    <property type="entry name" value="DUF2001"/>
</dbReference>
<gene>
    <name evidence="1" type="ORF">FC83_GL000911</name>
</gene>
<dbReference type="InterPro" id="IPR038628">
    <property type="entry name" value="XkdM-like_sf"/>
</dbReference>
<dbReference type="OrthoDB" id="1697482at2"/>
<dbReference type="STRING" id="1423734.FC83_GL000911"/>
<dbReference type="AlphaFoldDB" id="X0QR81"/>
<dbReference type="PATRIC" id="fig|1423734.3.peg.920"/>
<dbReference type="EMBL" id="AZGA01000012">
    <property type="protein sequence ID" value="KRM35608.1"/>
    <property type="molecule type" value="Genomic_DNA"/>
</dbReference>
<dbReference type="RefSeq" id="WP_035454780.1">
    <property type="nucleotide sequence ID" value="NZ_AZGA01000012.1"/>
</dbReference>
<organism evidence="1 2">
    <name type="scientific">Agrilactobacillus composti DSM 18527 = JCM 14202</name>
    <dbReference type="NCBI Taxonomy" id="1423734"/>
    <lineage>
        <taxon>Bacteria</taxon>
        <taxon>Bacillati</taxon>
        <taxon>Bacillota</taxon>
        <taxon>Bacilli</taxon>
        <taxon>Lactobacillales</taxon>
        <taxon>Lactobacillaceae</taxon>
        <taxon>Agrilactobacillus</taxon>
    </lineage>
</organism>
<accession>X0QR81</accession>
<comment type="caution">
    <text evidence="1">The sequence shown here is derived from an EMBL/GenBank/DDBJ whole genome shotgun (WGS) entry which is preliminary data.</text>
</comment>
<dbReference type="eggNOG" id="ENOG502ZCKJ">
    <property type="taxonomic scope" value="Bacteria"/>
</dbReference>
<proteinExistence type="predicted"/>
<sequence length="161" mass="17981">MDESQSTISGFLNGRDTISTKDAKVFITIDGKIWPMIECDKFTAKLEKNKEDVQTLGSRWKHKKTTSVEGTGTLGGYVISSNWIKYALPYIQGGKDLYFEVTCTIEDPTSRAGKQTFHLSDVNLDDIPLADFEADDGVMEFESDLTFEGVELVTPFTGFEQ</sequence>
<keyword evidence="2" id="KW-1185">Reference proteome</keyword>
<reference evidence="1 2" key="1">
    <citation type="journal article" date="2015" name="Genome Announc.">
        <title>Expanding the biotechnology potential of lactobacilli through comparative genomics of 213 strains and associated genera.</title>
        <authorList>
            <person name="Sun Z."/>
            <person name="Harris H.M."/>
            <person name="McCann A."/>
            <person name="Guo C."/>
            <person name="Argimon S."/>
            <person name="Zhang W."/>
            <person name="Yang X."/>
            <person name="Jeffery I.B."/>
            <person name="Cooney J.C."/>
            <person name="Kagawa T.F."/>
            <person name="Liu W."/>
            <person name="Song Y."/>
            <person name="Salvetti E."/>
            <person name="Wrobel A."/>
            <person name="Rasinkangas P."/>
            <person name="Parkhill J."/>
            <person name="Rea M.C."/>
            <person name="O'Sullivan O."/>
            <person name="Ritari J."/>
            <person name="Douillard F.P."/>
            <person name="Paul Ross R."/>
            <person name="Yang R."/>
            <person name="Briner A.E."/>
            <person name="Felis G.E."/>
            <person name="de Vos W.M."/>
            <person name="Barrangou R."/>
            <person name="Klaenhammer T.R."/>
            <person name="Caufield P.W."/>
            <person name="Cui Y."/>
            <person name="Zhang H."/>
            <person name="O'Toole P.W."/>
        </authorList>
    </citation>
    <scope>NUCLEOTIDE SEQUENCE [LARGE SCALE GENOMIC DNA]</scope>
    <source>
        <strain evidence="1 2">DSM 18527</strain>
    </source>
</reference>
<protein>
    <submittedName>
        <fullName evidence="1">Phage core tail protein</fullName>
    </submittedName>
</protein>
<dbReference type="Gene3D" id="2.30.110.40">
    <property type="entry name" value="Phage tail tube protein"/>
    <property type="match status" value="1"/>
</dbReference>
<dbReference type="Proteomes" id="UP000051236">
    <property type="component" value="Unassembled WGS sequence"/>
</dbReference>
<evidence type="ECO:0000313" key="2">
    <source>
        <dbReference type="Proteomes" id="UP000051236"/>
    </source>
</evidence>